<comment type="caution">
    <text evidence="1">The sequence shown here is derived from an EMBL/GenBank/DDBJ whole genome shotgun (WGS) entry which is preliminary data.</text>
</comment>
<accession>A0A2A7U5N1</accession>
<dbReference type="InterPro" id="IPR007922">
    <property type="entry name" value="DciA-like"/>
</dbReference>
<dbReference type="GeneID" id="93123099"/>
<reference evidence="2" key="1">
    <citation type="submission" date="2017-09" db="EMBL/GenBank/DDBJ databases">
        <title>FDA dAtabase for Regulatory Grade micrObial Sequences (FDA-ARGOS): Supporting development and validation of Infectious Disease Dx tests.</title>
        <authorList>
            <person name="Goldberg B."/>
            <person name="Campos J."/>
            <person name="Tallon L."/>
            <person name="Sadzewicz L."/>
            <person name="Ott S."/>
            <person name="Zhao X."/>
            <person name="Nagaraj S."/>
            <person name="Vavikolanu K."/>
            <person name="Aluvathingal J."/>
            <person name="Nadendla S."/>
            <person name="Geyer C."/>
            <person name="Sichtig H."/>
        </authorList>
    </citation>
    <scope>NUCLEOTIDE SEQUENCE [LARGE SCALE GENOMIC DNA]</scope>
    <source>
        <strain evidence="2">FDAARGOS_370</strain>
    </source>
</reference>
<name>A0A2A7U5N1_EDWTA</name>
<dbReference type="AlphaFoldDB" id="A0A2A7U5N1"/>
<evidence type="ECO:0000313" key="2">
    <source>
        <dbReference type="Proteomes" id="UP000219788"/>
    </source>
</evidence>
<dbReference type="OrthoDB" id="5767011at2"/>
<dbReference type="Proteomes" id="UP000219788">
    <property type="component" value="Unassembled WGS sequence"/>
</dbReference>
<dbReference type="Pfam" id="PF05258">
    <property type="entry name" value="DciA"/>
    <property type="match status" value="1"/>
</dbReference>
<evidence type="ECO:0000313" key="1">
    <source>
        <dbReference type="EMBL" id="PEH73598.1"/>
    </source>
</evidence>
<protein>
    <submittedName>
        <fullName evidence="1">DUF721 domain-containing protein</fullName>
    </submittedName>
</protein>
<sequence length="181" mass="20119">MRDSRPQSLDTLLDDNAAADGILKNVQQRAVALLRLDRAVQALLPTPLQPFCRVANFRQGVLVLEVANASWLMRLRYEQSRLLSALRGEILPSLSSIDTRINPDLMRQCGKNAQLNTASQLAQEAKAREVTVTRSLSAESAQQLRWLASQSPEGLRKKLERLAALAGESTDTTSRDKNRRS</sequence>
<dbReference type="STRING" id="636.AAW15_12845"/>
<gene>
    <name evidence="1" type="ORF">CRM76_17495</name>
</gene>
<dbReference type="EMBL" id="PDDV01000013">
    <property type="protein sequence ID" value="PEH73598.1"/>
    <property type="molecule type" value="Genomic_DNA"/>
</dbReference>
<proteinExistence type="predicted"/>
<dbReference type="RefSeq" id="WP_005282671.1">
    <property type="nucleotide sequence ID" value="NZ_AP028090.1"/>
</dbReference>
<organism evidence="1 2">
    <name type="scientific">Edwardsiella tarda</name>
    <dbReference type="NCBI Taxonomy" id="636"/>
    <lineage>
        <taxon>Bacteria</taxon>
        <taxon>Pseudomonadati</taxon>
        <taxon>Pseudomonadota</taxon>
        <taxon>Gammaproteobacteria</taxon>
        <taxon>Enterobacterales</taxon>
        <taxon>Hafniaceae</taxon>
        <taxon>Edwardsiella</taxon>
    </lineage>
</organism>